<comment type="caution">
    <text evidence="2">The sequence shown here is derived from an EMBL/GenBank/DDBJ whole genome shotgun (WGS) entry which is preliminary data.</text>
</comment>
<feature type="region of interest" description="Disordered" evidence="1">
    <location>
        <begin position="1"/>
        <end position="20"/>
    </location>
</feature>
<dbReference type="Proteomes" id="UP001374579">
    <property type="component" value="Unassembled WGS sequence"/>
</dbReference>
<protein>
    <recommendedName>
        <fullName evidence="4">SAM domain-containing protein</fullName>
    </recommendedName>
</protein>
<gene>
    <name evidence="2" type="ORF">V1264_003807</name>
</gene>
<sequence length="148" mass="15837">MDSTEDTLDSMTTTDVQAWGESEDLSPDILNALQDNGFNCLDDLKEMGLSDIKECFLREGLLNLQQCLALRNALHRFHAAAGSDDAETPACEDTEATTSGALTLSSGEEPEEDPSCGGACSKVAVCPRVLDSTLRSFQLSPPATGRYC</sequence>
<dbReference type="EMBL" id="JBAMIC010000013">
    <property type="protein sequence ID" value="KAK7096739.1"/>
    <property type="molecule type" value="Genomic_DNA"/>
</dbReference>
<feature type="compositionally biased region" description="Polar residues" evidence="1">
    <location>
        <begin position="96"/>
        <end position="106"/>
    </location>
</feature>
<organism evidence="2 3">
    <name type="scientific">Littorina saxatilis</name>
    <dbReference type="NCBI Taxonomy" id="31220"/>
    <lineage>
        <taxon>Eukaryota</taxon>
        <taxon>Metazoa</taxon>
        <taxon>Spiralia</taxon>
        <taxon>Lophotrochozoa</taxon>
        <taxon>Mollusca</taxon>
        <taxon>Gastropoda</taxon>
        <taxon>Caenogastropoda</taxon>
        <taxon>Littorinimorpha</taxon>
        <taxon>Littorinoidea</taxon>
        <taxon>Littorinidae</taxon>
        <taxon>Littorina</taxon>
    </lineage>
</organism>
<feature type="region of interest" description="Disordered" evidence="1">
    <location>
        <begin position="82"/>
        <end position="116"/>
    </location>
</feature>
<evidence type="ECO:0000256" key="1">
    <source>
        <dbReference type="SAM" id="MobiDB-lite"/>
    </source>
</evidence>
<accession>A0AAN9G6R6</accession>
<reference evidence="2 3" key="1">
    <citation type="submission" date="2024-02" db="EMBL/GenBank/DDBJ databases">
        <title>Chromosome-scale genome assembly of the rough periwinkle Littorina saxatilis.</title>
        <authorList>
            <person name="De Jode A."/>
            <person name="Faria R."/>
            <person name="Formenti G."/>
            <person name="Sims Y."/>
            <person name="Smith T.P."/>
            <person name="Tracey A."/>
            <person name="Wood J.M.D."/>
            <person name="Zagrodzka Z.B."/>
            <person name="Johannesson K."/>
            <person name="Butlin R.K."/>
            <person name="Leder E.H."/>
        </authorList>
    </citation>
    <scope>NUCLEOTIDE SEQUENCE [LARGE SCALE GENOMIC DNA]</scope>
    <source>
        <strain evidence="2">Snail1</strain>
        <tissue evidence="2">Muscle</tissue>
    </source>
</reference>
<keyword evidence="3" id="KW-1185">Reference proteome</keyword>
<evidence type="ECO:0008006" key="4">
    <source>
        <dbReference type="Google" id="ProtNLM"/>
    </source>
</evidence>
<dbReference type="AlphaFoldDB" id="A0AAN9G6R6"/>
<evidence type="ECO:0000313" key="2">
    <source>
        <dbReference type="EMBL" id="KAK7096739.1"/>
    </source>
</evidence>
<feature type="compositionally biased region" description="Acidic residues" evidence="1">
    <location>
        <begin position="84"/>
        <end position="95"/>
    </location>
</feature>
<name>A0AAN9G6R6_9CAEN</name>
<evidence type="ECO:0000313" key="3">
    <source>
        <dbReference type="Proteomes" id="UP001374579"/>
    </source>
</evidence>
<proteinExistence type="predicted"/>